<evidence type="ECO:0000313" key="1">
    <source>
        <dbReference type="EMBL" id="KAB1144990.1"/>
    </source>
</evidence>
<reference evidence="1 2" key="1">
    <citation type="submission" date="2019-09" db="EMBL/GenBank/DDBJ databases">
        <title>Screening of Novel Bioactive Compounds from Soil-Associated.</title>
        <authorList>
            <person name="Zhao S."/>
        </authorList>
    </citation>
    <scope>NUCLEOTIDE SEQUENCE [LARGE SCALE GENOMIC DNA]</scope>
    <source>
        <strain evidence="1 2">HIT-DPA4</strain>
    </source>
</reference>
<dbReference type="AlphaFoldDB" id="A0A6H9V103"/>
<proteinExistence type="predicted"/>
<comment type="caution">
    <text evidence="1">The sequence shown here is derived from an EMBL/GenBank/DDBJ whole genome shotgun (WGS) entry which is preliminary data.</text>
</comment>
<evidence type="ECO:0000313" key="2">
    <source>
        <dbReference type="Proteomes" id="UP000442707"/>
    </source>
</evidence>
<organism evidence="1 2">
    <name type="scientific">Streptomyces luteolifulvus</name>
    <dbReference type="NCBI Taxonomy" id="2615112"/>
    <lineage>
        <taxon>Bacteria</taxon>
        <taxon>Bacillati</taxon>
        <taxon>Actinomycetota</taxon>
        <taxon>Actinomycetes</taxon>
        <taxon>Kitasatosporales</taxon>
        <taxon>Streptomycetaceae</taxon>
        <taxon>Streptomyces</taxon>
    </lineage>
</organism>
<name>A0A6H9V103_9ACTN</name>
<dbReference type="EMBL" id="VZRB01000013">
    <property type="protein sequence ID" value="KAB1144990.1"/>
    <property type="molecule type" value="Genomic_DNA"/>
</dbReference>
<gene>
    <name evidence="1" type="ORF">F7R91_20150</name>
</gene>
<dbReference type="RefSeq" id="WP_150950463.1">
    <property type="nucleotide sequence ID" value="NZ_VZRB01000013.1"/>
</dbReference>
<dbReference type="Proteomes" id="UP000442707">
    <property type="component" value="Unassembled WGS sequence"/>
</dbReference>
<keyword evidence="2" id="KW-1185">Reference proteome</keyword>
<sequence>MPIHPLHRERLERALEAHETALQYTDKPLSPTRTKVHRVLLELGRDDDILKLIDDFVDSPQLADEIRYDGYSVLSARGIKLPETVTMKVVNGNGKDPQPILRFQFTVRSLTVLADWDPKSGACTRAAVAGDGASAA</sequence>
<protein>
    <submittedName>
        <fullName evidence="1">Uncharacterized protein</fullName>
    </submittedName>
</protein>
<accession>A0A6H9V103</accession>